<dbReference type="OrthoDB" id="9848182at2"/>
<evidence type="ECO:0000313" key="2">
    <source>
        <dbReference type="Proteomes" id="UP000308901"/>
    </source>
</evidence>
<dbReference type="Proteomes" id="UP000308901">
    <property type="component" value="Unassembled WGS sequence"/>
</dbReference>
<proteinExistence type="predicted"/>
<protein>
    <submittedName>
        <fullName evidence="1">Uncharacterized protein</fullName>
    </submittedName>
</protein>
<comment type="caution">
    <text evidence="1">The sequence shown here is derived from an EMBL/GenBank/DDBJ whole genome shotgun (WGS) entry which is preliminary data.</text>
</comment>
<dbReference type="AlphaFoldDB" id="A0A5R8XX57"/>
<dbReference type="EMBL" id="VANU01000008">
    <property type="protein sequence ID" value="TLP35525.1"/>
    <property type="molecule type" value="Genomic_DNA"/>
</dbReference>
<gene>
    <name evidence="1" type="ORF">FDK22_14850</name>
</gene>
<accession>A0A5R8XX57</accession>
<evidence type="ECO:0000313" key="1">
    <source>
        <dbReference type="EMBL" id="TLP35525.1"/>
    </source>
</evidence>
<sequence length="101" mass="11750">MAKFIKLKLEETYQIPDEWELVTNEEGITKIKVSENEYYDFGSIPYCSPSLESEEEMMLLPEEYLEFQSKGLDLIMADGNVSVIEDENEIKEILDSDDEEL</sequence>
<dbReference type="RefSeq" id="WP_138153772.1">
    <property type="nucleotide sequence ID" value="NZ_VANU01000008.1"/>
</dbReference>
<keyword evidence="2" id="KW-1185">Reference proteome</keyword>
<organism evidence="1 2">
    <name type="scientific">Arcobacter arenosus</name>
    <dbReference type="NCBI Taxonomy" id="2576037"/>
    <lineage>
        <taxon>Bacteria</taxon>
        <taxon>Pseudomonadati</taxon>
        <taxon>Campylobacterota</taxon>
        <taxon>Epsilonproteobacteria</taxon>
        <taxon>Campylobacterales</taxon>
        <taxon>Arcobacteraceae</taxon>
        <taxon>Arcobacter</taxon>
    </lineage>
</organism>
<reference evidence="1 2" key="1">
    <citation type="submission" date="2019-05" db="EMBL/GenBank/DDBJ databases">
        <title>Arcobacter sp. nov., isolated from sea sediment.</title>
        <authorList>
            <person name="Kim W."/>
        </authorList>
    </citation>
    <scope>NUCLEOTIDE SEQUENCE [LARGE SCALE GENOMIC DNA]</scope>
    <source>
        <strain evidence="1 2">CAU 1517</strain>
    </source>
</reference>
<name>A0A5R8XX57_9BACT</name>